<reference evidence="2 3" key="1">
    <citation type="submission" date="2016-02" db="EMBL/GenBank/DDBJ databases">
        <title>Band-tailed pigeon sequencing and assembly.</title>
        <authorList>
            <person name="Soares A.E."/>
            <person name="Novak B.J."/>
            <person name="Rice E.S."/>
            <person name="O'Connell B."/>
            <person name="Chang D."/>
            <person name="Weber S."/>
            <person name="Shapiro B."/>
        </authorList>
    </citation>
    <scope>NUCLEOTIDE SEQUENCE [LARGE SCALE GENOMIC DNA]</scope>
    <source>
        <strain evidence="2">BTP2013</strain>
        <tissue evidence="2">Blood</tissue>
    </source>
</reference>
<dbReference type="STRING" id="372326.A0A1V4KRH0"/>
<evidence type="ECO:0000313" key="3">
    <source>
        <dbReference type="Proteomes" id="UP000190648"/>
    </source>
</evidence>
<evidence type="ECO:0000313" key="2">
    <source>
        <dbReference type="EMBL" id="OPJ87014.1"/>
    </source>
</evidence>
<proteinExistence type="predicted"/>
<keyword evidence="3" id="KW-1185">Reference proteome</keyword>
<dbReference type="EMBL" id="LSYS01001924">
    <property type="protein sequence ID" value="OPJ87014.1"/>
    <property type="molecule type" value="Genomic_DNA"/>
</dbReference>
<dbReference type="Proteomes" id="UP000190648">
    <property type="component" value="Unassembled WGS sequence"/>
</dbReference>
<name>A0A1V4KRH0_PATFA</name>
<dbReference type="OrthoDB" id="8068875at2759"/>
<protein>
    <submittedName>
        <fullName evidence="2">Uncharacterized protein</fullName>
    </submittedName>
</protein>
<gene>
    <name evidence="2" type="ORF">AV530_011174</name>
</gene>
<accession>A0A1V4KRH0</accession>
<sequence length="73" mass="7854">METDMEVTDVTMESSPGPSTEPRQDPQNATGPSPRGGVQCIPQRAALLKSMLNFLKKAIQDPAFSDGIRHGTL</sequence>
<organism evidence="2 3">
    <name type="scientific">Patagioenas fasciata monilis</name>
    <dbReference type="NCBI Taxonomy" id="372326"/>
    <lineage>
        <taxon>Eukaryota</taxon>
        <taxon>Metazoa</taxon>
        <taxon>Chordata</taxon>
        <taxon>Craniata</taxon>
        <taxon>Vertebrata</taxon>
        <taxon>Euteleostomi</taxon>
        <taxon>Archelosauria</taxon>
        <taxon>Archosauria</taxon>
        <taxon>Dinosauria</taxon>
        <taxon>Saurischia</taxon>
        <taxon>Theropoda</taxon>
        <taxon>Coelurosauria</taxon>
        <taxon>Aves</taxon>
        <taxon>Neognathae</taxon>
        <taxon>Neoaves</taxon>
        <taxon>Columbimorphae</taxon>
        <taxon>Columbiformes</taxon>
        <taxon>Columbidae</taxon>
        <taxon>Patagioenas</taxon>
    </lineage>
</organism>
<comment type="caution">
    <text evidence="2">The sequence shown here is derived from an EMBL/GenBank/DDBJ whole genome shotgun (WGS) entry which is preliminary data.</text>
</comment>
<dbReference type="AlphaFoldDB" id="A0A1V4KRH0"/>
<evidence type="ECO:0000256" key="1">
    <source>
        <dbReference type="SAM" id="MobiDB-lite"/>
    </source>
</evidence>
<feature type="region of interest" description="Disordered" evidence="1">
    <location>
        <begin position="1"/>
        <end position="39"/>
    </location>
</feature>